<dbReference type="InterPro" id="IPR009003">
    <property type="entry name" value="Peptidase_S1_PA"/>
</dbReference>
<dbReference type="GO" id="GO:0006508">
    <property type="term" value="P:proteolysis"/>
    <property type="evidence" value="ECO:0007669"/>
    <property type="project" value="UniProtKB-KW"/>
</dbReference>
<evidence type="ECO:0000313" key="7">
    <source>
        <dbReference type="Proteomes" id="UP000468668"/>
    </source>
</evidence>
<feature type="compositionally biased region" description="Low complexity" evidence="3">
    <location>
        <begin position="470"/>
        <end position="487"/>
    </location>
</feature>
<dbReference type="GO" id="GO:0004252">
    <property type="term" value="F:serine-type endopeptidase activity"/>
    <property type="evidence" value="ECO:0007669"/>
    <property type="project" value="InterPro"/>
</dbReference>
<dbReference type="Pfam" id="PF13365">
    <property type="entry name" value="Trypsin_2"/>
    <property type="match status" value="1"/>
</dbReference>
<comment type="caution">
    <text evidence="6">The sequence shown here is derived from an EMBL/GenBank/DDBJ whole genome shotgun (WGS) entry which is preliminary data.</text>
</comment>
<sequence length="525" mass="52685">MSDYNENNQGGYDPQSSSQSFGQGTGGAPIPPNSYYHYQGAGPGGAAGTNATAPVNPASPYAQPAGAHNAQAYVAKQDPKPKKNHSGAKTFGIAFAGAALACVLVLGGTGVVNTVTSGSPSGSTTVLGGTSSASTSGNVDENATLAESVSQKCLPSVVAIDVYTNQQSGYYGYSTQNSLTETSLGSGVVLSSDGYIVTNYHVIEGADALKVTIEGEEYDADIIGSDPSSDIAVIKAKNASGLTAMELGDSDNLTVGEWVMSIGSPFGLEQSVATGIVSATNRSQIMDNSSDSYQYGQQQSNTTTVYTNMIQTDAAINPGNSGGALVDKDGKLIGINTLITSYSGNYSGVGFAIPVNYAVNLAQQIIEGKTPTHAQLGVSLSTINAQTAQRYGFSVDEGAYIAAVSSGSGADSAGLKVGDIVTAFDGKKVSSASDLMLAVRSKNPGDTATVTVNRDGQSQDVQVTLGSDESSQASAGASSGSNSSNGNGSNGGSLEDLLRQYGYGGGSSSSGTSADAGSGAIAQAA</sequence>
<organism evidence="6 7">
    <name type="scientific">Ellagibacter isourolithinifaciens</name>
    <dbReference type="NCBI Taxonomy" id="2137581"/>
    <lineage>
        <taxon>Bacteria</taxon>
        <taxon>Bacillati</taxon>
        <taxon>Actinomycetota</taxon>
        <taxon>Coriobacteriia</taxon>
        <taxon>Eggerthellales</taxon>
        <taxon>Eggerthellaceae</taxon>
        <taxon>Ellagibacter</taxon>
    </lineage>
</organism>
<dbReference type="InterPro" id="IPR001940">
    <property type="entry name" value="Peptidase_S1C"/>
</dbReference>
<evidence type="ECO:0000313" key="6">
    <source>
        <dbReference type="EMBL" id="KAB1640374.1"/>
    </source>
</evidence>
<name>A0A6N6NR33_9ACTN</name>
<keyword evidence="2" id="KW-0378">Hydrolase</keyword>
<dbReference type="PANTHER" id="PTHR43343:SF3">
    <property type="entry name" value="PROTEASE DO-LIKE 8, CHLOROPLASTIC"/>
    <property type="match status" value="1"/>
</dbReference>
<dbReference type="SMART" id="SM00228">
    <property type="entry name" value="PDZ"/>
    <property type="match status" value="1"/>
</dbReference>
<reference evidence="6 7" key="1">
    <citation type="submission" date="2019-09" db="EMBL/GenBank/DDBJ databases">
        <title>Whole genome shotgun sequencing (WGS) of Ellagibacter isourolithinifaciens DSM 104140(T) and Adlercreutzia muris DSM 29508(T).</title>
        <authorList>
            <person name="Stoll D.A."/>
            <person name="Danylec N."/>
            <person name="Huch M."/>
        </authorList>
    </citation>
    <scope>NUCLEOTIDE SEQUENCE [LARGE SCALE GENOMIC DNA]</scope>
    <source>
        <strain evidence="6 7">DSM 104140</strain>
    </source>
</reference>
<feature type="domain" description="PDZ" evidence="5">
    <location>
        <begin position="377"/>
        <end position="456"/>
    </location>
</feature>
<feature type="transmembrane region" description="Helical" evidence="4">
    <location>
        <begin position="90"/>
        <end position="112"/>
    </location>
</feature>
<protein>
    <submittedName>
        <fullName evidence="6">PDZ domain-containing protein</fullName>
    </submittedName>
</protein>
<evidence type="ECO:0000256" key="3">
    <source>
        <dbReference type="SAM" id="MobiDB-lite"/>
    </source>
</evidence>
<keyword evidence="4" id="KW-0812">Transmembrane</keyword>
<accession>A0A6N6NR33</accession>
<dbReference type="InterPro" id="IPR036034">
    <property type="entry name" value="PDZ_sf"/>
</dbReference>
<feature type="region of interest" description="Disordered" evidence="3">
    <location>
        <begin position="117"/>
        <end position="138"/>
    </location>
</feature>
<feature type="region of interest" description="Disordered" evidence="3">
    <location>
        <begin position="1"/>
        <end position="64"/>
    </location>
</feature>
<dbReference type="InterPro" id="IPR051201">
    <property type="entry name" value="Chloro_Bact_Ser_Proteases"/>
</dbReference>
<dbReference type="InterPro" id="IPR001478">
    <property type="entry name" value="PDZ"/>
</dbReference>
<dbReference type="OrthoDB" id="73775at2"/>
<keyword evidence="1" id="KW-0645">Protease</keyword>
<evidence type="ECO:0000256" key="2">
    <source>
        <dbReference type="ARBA" id="ARBA00022801"/>
    </source>
</evidence>
<dbReference type="PANTHER" id="PTHR43343">
    <property type="entry name" value="PEPTIDASE S12"/>
    <property type="match status" value="1"/>
</dbReference>
<dbReference type="Gene3D" id="2.40.10.120">
    <property type="match status" value="1"/>
</dbReference>
<dbReference type="PROSITE" id="PS50106">
    <property type="entry name" value="PDZ"/>
    <property type="match status" value="1"/>
</dbReference>
<dbReference type="SUPFAM" id="SSF50156">
    <property type="entry name" value="PDZ domain-like"/>
    <property type="match status" value="1"/>
</dbReference>
<dbReference type="EMBL" id="WAJR01000013">
    <property type="protein sequence ID" value="KAB1640374.1"/>
    <property type="molecule type" value="Genomic_DNA"/>
</dbReference>
<keyword evidence="4" id="KW-1133">Transmembrane helix</keyword>
<dbReference type="RefSeq" id="WP_158049651.1">
    <property type="nucleotide sequence ID" value="NZ_WAJR01000013.1"/>
</dbReference>
<dbReference type="CDD" id="cd06779">
    <property type="entry name" value="cpPDZ_Deg_HtrA-like"/>
    <property type="match status" value="1"/>
</dbReference>
<dbReference type="AlphaFoldDB" id="A0A6N6NR33"/>
<evidence type="ECO:0000259" key="5">
    <source>
        <dbReference type="PROSITE" id="PS50106"/>
    </source>
</evidence>
<feature type="compositionally biased region" description="Low complexity" evidence="3">
    <location>
        <begin position="509"/>
        <end position="525"/>
    </location>
</feature>
<keyword evidence="4" id="KW-0472">Membrane</keyword>
<dbReference type="PRINTS" id="PR00834">
    <property type="entry name" value="PROTEASES2C"/>
</dbReference>
<dbReference type="Gene3D" id="2.30.42.10">
    <property type="match status" value="1"/>
</dbReference>
<proteinExistence type="predicted"/>
<dbReference type="Proteomes" id="UP000468668">
    <property type="component" value="Unassembled WGS sequence"/>
</dbReference>
<dbReference type="GeneID" id="98658031"/>
<gene>
    <name evidence="6" type="ORF">F8C90_06390</name>
</gene>
<evidence type="ECO:0000256" key="4">
    <source>
        <dbReference type="SAM" id="Phobius"/>
    </source>
</evidence>
<keyword evidence="7" id="KW-1185">Reference proteome</keyword>
<feature type="region of interest" description="Disordered" evidence="3">
    <location>
        <begin position="462"/>
        <end position="525"/>
    </location>
</feature>
<evidence type="ECO:0000256" key="1">
    <source>
        <dbReference type="ARBA" id="ARBA00022670"/>
    </source>
</evidence>
<dbReference type="SUPFAM" id="SSF50494">
    <property type="entry name" value="Trypsin-like serine proteases"/>
    <property type="match status" value="1"/>
</dbReference>
<feature type="compositionally biased region" description="Polar residues" evidence="3">
    <location>
        <begin position="1"/>
        <end position="10"/>
    </location>
</feature>
<dbReference type="Pfam" id="PF13180">
    <property type="entry name" value="PDZ_2"/>
    <property type="match status" value="1"/>
</dbReference>
<feature type="compositionally biased region" description="Low complexity" evidence="3">
    <location>
        <begin position="48"/>
        <end position="58"/>
    </location>
</feature>